<keyword evidence="1" id="KW-0812">Transmembrane</keyword>
<organism evidence="2 3">
    <name type="scientific">Pseudomonas fluorescens</name>
    <dbReference type="NCBI Taxonomy" id="294"/>
    <lineage>
        <taxon>Bacteria</taxon>
        <taxon>Pseudomonadati</taxon>
        <taxon>Pseudomonadota</taxon>
        <taxon>Gammaproteobacteria</taxon>
        <taxon>Pseudomonadales</taxon>
        <taxon>Pseudomonadaceae</taxon>
        <taxon>Pseudomonas</taxon>
    </lineage>
</organism>
<dbReference type="EMBL" id="CABVIJ010000028">
    <property type="protein sequence ID" value="VVP40347.1"/>
    <property type="molecule type" value="Genomic_DNA"/>
</dbReference>
<keyword evidence="1" id="KW-0472">Membrane</keyword>
<evidence type="ECO:0000313" key="3">
    <source>
        <dbReference type="Proteomes" id="UP000325779"/>
    </source>
</evidence>
<name>A0ABD7VM93_PSEFL</name>
<dbReference type="AlphaFoldDB" id="A0ABD7VM93"/>
<feature type="transmembrane region" description="Helical" evidence="1">
    <location>
        <begin position="20"/>
        <end position="40"/>
    </location>
</feature>
<dbReference type="Proteomes" id="UP000325779">
    <property type="component" value="Unassembled WGS sequence"/>
</dbReference>
<evidence type="ECO:0000256" key="1">
    <source>
        <dbReference type="SAM" id="Phobius"/>
    </source>
</evidence>
<proteinExistence type="predicted"/>
<evidence type="ECO:0000313" key="2">
    <source>
        <dbReference type="EMBL" id="VVP40347.1"/>
    </source>
</evidence>
<sequence length="203" mass="22643">MWQGTPSHHCAKSFTLIELLLTLALQATFSTVAYLLTALMDKRNRGLDLQRWLREIRRAVDACKEASHDSRLEKTVSDSVPPPSLQVLIERGTSQHLRLHTKARQAVLRDHSSSIRQTLGPYRAPPLSANSSGAPLPASGLCSPTGRHGQLGWRAPSHSRQSTFSHQSQLYRARLLSRVDVSVWPWAEQLCNLHHSHGRSANP</sequence>
<accession>A0ABD7VM93</accession>
<protein>
    <recommendedName>
        <fullName evidence="4">Prepilin-type N-terminal cleavage/methylation domain-containing protein</fullName>
    </recommendedName>
</protein>
<evidence type="ECO:0008006" key="4">
    <source>
        <dbReference type="Google" id="ProtNLM"/>
    </source>
</evidence>
<gene>
    <name evidence="2" type="ORF">PS732_04860</name>
</gene>
<reference evidence="2 3" key="1">
    <citation type="submission" date="2019-09" db="EMBL/GenBank/DDBJ databases">
        <authorList>
            <person name="Chandra G."/>
            <person name="Truman W A."/>
        </authorList>
    </citation>
    <scope>NUCLEOTIDE SEQUENCE [LARGE SCALE GENOMIC DNA]</scope>
    <source>
        <strain evidence="2">PS732</strain>
    </source>
</reference>
<comment type="caution">
    <text evidence="2">The sequence shown here is derived from an EMBL/GenBank/DDBJ whole genome shotgun (WGS) entry which is preliminary data.</text>
</comment>
<keyword evidence="1" id="KW-1133">Transmembrane helix</keyword>